<evidence type="ECO:0000313" key="2">
    <source>
        <dbReference type="Proteomes" id="UP000324701"/>
    </source>
</evidence>
<proteinExistence type="predicted"/>
<dbReference type="RefSeq" id="WP_149655097.1">
    <property type="nucleotide sequence ID" value="NZ_VTZN01000114.1"/>
</dbReference>
<name>A0A5B1BNJ3_MYCSI</name>
<sequence>MDQPTARSLDDMVRGGGVAAVFIAGATPAGHRWELRGTDGAPLARTVRVHSGGKAAQKWWKLVTLTGMDVGNDIHVELRGAGDEVLARISSINDKPASVTASDPDRRQIAKTVRTKGREKDRKKDDMTVYGSDDTVLAHLVCEGDGPWQVRDGAGAVMGQLVGGEPGPSLRPEMLQSLFFPREAANSAAYKQSQHLGLRRVTQYTFLSATEKAPSLALALLPLLVGLTY</sequence>
<dbReference type="AlphaFoldDB" id="A0A5B1BNJ3"/>
<evidence type="ECO:0000313" key="1">
    <source>
        <dbReference type="EMBL" id="KAA1249040.1"/>
    </source>
</evidence>
<reference evidence="1 2" key="1">
    <citation type="submission" date="2019-09" db="EMBL/GenBank/DDBJ databases">
        <title>Report of infection by Mycobacterium simiae a patient suffering from pulmonary tuberculosis.</title>
        <authorList>
            <person name="Mohanty P.S."/>
            <person name="Bansal A.K."/>
            <person name="Singh H."/>
            <person name="Sharma S."/>
            <person name="Patil S.A."/>
            <person name="Upadhaya P."/>
            <person name="Singh P.K."/>
            <person name="Kumar D."/>
            <person name="Kumar S."/>
            <person name="Singh R.K."/>
            <person name="Chaudhary B."/>
        </authorList>
    </citation>
    <scope>NUCLEOTIDE SEQUENCE [LARGE SCALE GENOMIC DNA]</scope>
    <source>
        <strain evidence="1 2">JAL-560-SIM</strain>
    </source>
</reference>
<dbReference type="Proteomes" id="UP000324701">
    <property type="component" value="Unassembled WGS sequence"/>
</dbReference>
<keyword evidence="2" id="KW-1185">Reference proteome</keyword>
<protein>
    <submittedName>
        <fullName evidence="1">Uncharacterized protein</fullName>
    </submittedName>
</protein>
<dbReference type="OrthoDB" id="4723814at2"/>
<organism evidence="1 2">
    <name type="scientific">Mycobacterium simiae</name>
    <name type="common">Mycobacterium habana</name>
    <dbReference type="NCBI Taxonomy" id="1784"/>
    <lineage>
        <taxon>Bacteria</taxon>
        <taxon>Bacillati</taxon>
        <taxon>Actinomycetota</taxon>
        <taxon>Actinomycetes</taxon>
        <taxon>Mycobacteriales</taxon>
        <taxon>Mycobacteriaceae</taxon>
        <taxon>Mycobacterium</taxon>
        <taxon>Mycobacterium simiae complex</taxon>
    </lineage>
</organism>
<accession>A0A5B1BNJ3</accession>
<gene>
    <name evidence="1" type="ORF">F0Q45_17275</name>
</gene>
<comment type="caution">
    <text evidence="1">The sequence shown here is derived from an EMBL/GenBank/DDBJ whole genome shotgun (WGS) entry which is preliminary data.</text>
</comment>
<dbReference type="EMBL" id="VTZN01000114">
    <property type="protein sequence ID" value="KAA1249040.1"/>
    <property type="molecule type" value="Genomic_DNA"/>
</dbReference>